<organism evidence="1 2">
    <name type="scientific">Goodea atripinnis</name>
    <dbReference type="NCBI Taxonomy" id="208336"/>
    <lineage>
        <taxon>Eukaryota</taxon>
        <taxon>Metazoa</taxon>
        <taxon>Chordata</taxon>
        <taxon>Craniata</taxon>
        <taxon>Vertebrata</taxon>
        <taxon>Euteleostomi</taxon>
        <taxon>Actinopterygii</taxon>
        <taxon>Neopterygii</taxon>
        <taxon>Teleostei</taxon>
        <taxon>Neoteleostei</taxon>
        <taxon>Acanthomorphata</taxon>
        <taxon>Ovalentaria</taxon>
        <taxon>Atherinomorphae</taxon>
        <taxon>Cyprinodontiformes</taxon>
        <taxon>Goodeidae</taxon>
        <taxon>Goodea</taxon>
    </lineage>
</organism>
<name>A0ABV0P7N2_9TELE</name>
<gene>
    <name evidence="1" type="ORF">GOODEAATRI_024952</name>
</gene>
<dbReference type="Proteomes" id="UP001476798">
    <property type="component" value="Unassembled WGS sequence"/>
</dbReference>
<proteinExistence type="predicted"/>
<evidence type="ECO:0000313" key="1">
    <source>
        <dbReference type="EMBL" id="MEQ2179443.1"/>
    </source>
</evidence>
<accession>A0ABV0P7N2</accession>
<comment type="caution">
    <text evidence="1">The sequence shown here is derived from an EMBL/GenBank/DDBJ whole genome shotgun (WGS) entry which is preliminary data.</text>
</comment>
<reference evidence="1 2" key="1">
    <citation type="submission" date="2021-06" db="EMBL/GenBank/DDBJ databases">
        <authorList>
            <person name="Palmer J.M."/>
        </authorList>
    </citation>
    <scope>NUCLEOTIDE SEQUENCE [LARGE SCALE GENOMIC DNA]</scope>
    <source>
        <strain evidence="1 2">GA_2019</strain>
        <tissue evidence="1">Muscle</tissue>
    </source>
</reference>
<keyword evidence="2" id="KW-1185">Reference proteome</keyword>
<dbReference type="EMBL" id="JAHRIO010062834">
    <property type="protein sequence ID" value="MEQ2179443.1"/>
    <property type="molecule type" value="Genomic_DNA"/>
</dbReference>
<sequence length="76" mass="8823">MSDADRIYQPLSSESNFPKLIRTTFGFPSRGSLSVSENRKKTCMEIFTSLYFNTLSHAVIITFSCRHRWLGSWRQS</sequence>
<evidence type="ECO:0000313" key="2">
    <source>
        <dbReference type="Proteomes" id="UP001476798"/>
    </source>
</evidence>
<protein>
    <submittedName>
        <fullName evidence="1">Uncharacterized protein</fullName>
    </submittedName>
</protein>